<proteinExistence type="predicted"/>
<dbReference type="AlphaFoldDB" id="A0A0F9JYI8"/>
<accession>A0A0F9JYI8</accession>
<reference evidence="1" key="1">
    <citation type="journal article" date="2015" name="Nature">
        <title>Complex archaea that bridge the gap between prokaryotes and eukaryotes.</title>
        <authorList>
            <person name="Spang A."/>
            <person name="Saw J.H."/>
            <person name="Jorgensen S.L."/>
            <person name="Zaremba-Niedzwiedzka K."/>
            <person name="Martijn J."/>
            <person name="Lind A.E."/>
            <person name="van Eijk R."/>
            <person name="Schleper C."/>
            <person name="Guy L."/>
            <person name="Ettema T.J."/>
        </authorList>
    </citation>
    <scope>NUCLEOTIDE SEQUENCE</scope>
</reference>
<organism evidence="1">
    <name type="scientific">marine sediment metagenome</name>
    <dbReference type="NCBI Taxonomy" id="412755"/>
    <lineage>
        <taxon>unclassified sequences</taxon>
        <taxon>metagenomes</taxon>
        <taxon>ecological metagenomes</taxon>
    </lineage>
</organism>
<name>A0A0F9JYI8_9ZZZZ</name>
<comment type="caution">
    <text evidence="1">The sequence shown here is derived from an EMBL/GenBank/DDBJ whole genome shotgun (WGS) entry which is preliminary data.</text>
</comment>
<evidence type="ECO:0000313" key="1">
    <source>
        <dbReference type="EMBL" id="KKM74829.1"/>
    </source>
</evidence>
<dbReference type="EMBL" id="LAZR01009076">
    <property type="protein sequence ID" value="KKM74829.1"/>
    <property type="molecule type" value="Genomic_DNA"/>
</dbReference>
<sequence>MGIPRSENRADVTIAGVTYQVVPGAGNFVKGTNRSLLQQQALQAGGSTTRSDMRPIFQTSWAGGSRWENPLLHEANIDAYFISEGFDMISTPGDLVAIPDTVQSASTDTINDNTFTLARSPSIVYYFETQKANMGLIKYDGSTFAALTNDFGNNANALPIAMCWDPVLSTVFALFHEVGVATTIRFITPDSAGSLVGSPTGGYAPGANIFMHNGRLMVYTGVNLQEIGDPLGSPTTTTIFDDGMGGDYLDGMVDNASDPIIHKLWSCTLSVASAEGVWIVKNTIQQGLPTPFIYRIDRDQAGTDIGVPVATLPPGTVALDIYMHLGSLIISTTSDVATIMFNDISNFGHAQTTFYHYSKKNGLATIGSALGTVPDETVYKFLGADVARLWIGGFERRWIYDAVRGGLHPIMKDSVSTGGGAWSSMVRTSLSTEDIYMFGHEGSSGSGGSEVQHVALHRDEAGNAMTHEIESPYFDGGLPAELKEIISVTLMTDGIQANETWTVTFAADDAAFGSSEVFDTDNDTTVTNNLGTPLSGYRFRYKLAYTASADISTPSVVKGIVIRMVQGEFLQQWRMKLRMSDSANVGNKVVRGETQQTNLEALSVNQSVVTFIDNYRQTAATTQVRVQSALIDKSSPNQGEVDVVLVEHSTT</sequence>
<gene>
    <name evidence="1" type="ORF">LCGC14_1396390</name>
</gene>
<protein>
    <submittedName>
        <fullName evidence="1">Uncharacterized protein</fullName>
    </submittedName>
</protein>